<sequence length="37" mass="4622">LIHYNPTTTLLDGLKETWDWYVKNQDEYLNKKNYFKE</sequence>
<name>X1UQV1_9ZZZZ</name>
<evidence type="ECO:0000313" key="1">
    <source>
        <dbReference type="EMBL" id="GAJ19863.1"/>
    </source>
</evidence>
<reference evidence="1" key="1">
    <citation type="journal article" date="2014" name="Front. Microbiol.">
        <title>High frequency of phylogenetically diverse reductive dehalogenase-homologous genes in deep subseafloor sedimentary metagenomes.</title>
        <authorList>
            <person name="Kawai M."/>
            <person name="Futagami T."/>
            <person name="Toyoda A."/>
            <person name="Takaki Y."/>
            <person name="Nishi S."/>
            <person name="Hori S."/>
            <person name="Arai W."/>
            <person name="Tsubouchi T."/>
            <person name="Morono Y."/>
            <person name="Uchiyama I."/>
            <person name="Ito T."/>
            <person name="Fujiyama A."/>
            <person name="Inagaki F."/>
            <person name="Takami H."/>
        </authorList>
    </citation>
    <scope>NUCLEOTIDE SEQUENCE</scope>
    <source>
        <strain evidence="1">Expedition CK06-06</strain>
    </source>
</reference>
<comment type="caution">
    <text evidence="1">The sequence shown here is derived from an EMBL/GenBank/DDBJ whole genome shotgun (WGS) entry which is preliminary data.</text>
</comment>
<dbReference type="EMBL" id="BARW01042048">
    <property type="protein sequence ID" value="GAJ19863.1"/>
    <property type="molecule type" value="Genomic_DNA"/>
</dbReference>
<accession>X1UQV1</accession>
<proteinExistence type="predicted"/>
<protein>
    <submittedName>
        <fullName evidence="1">Uncharacterized protein</fullName>
    </submittedName>
</protein>
<dbReference type="AlphaFoldDB" id="X1UQV1"/>
<gene>
    <name evidence="1" type="ORF">S12H4_62577</name>
</gene>
<organism evidence="1">
    <name type="scientific">marine sediment metagenome</name>
    <dbReference type="NCBI Taxonomy" id="412755"/>
    <lineage>
        <taxon>unclassified sequences</taxon>
        <taxon>metagenomes</taxon>
        <taxon>ecological metagenomes</taxon>
    </lineage>
</organism>
<feature type="non-terminal residue" evidence="1">
    <location>
        <position position="1"/>
    </location>
</feature>